<dbReference type="AlphaFoldDB" id="A0AAJ7J8H1"/>
<dbReference type="GO" id="GO:0003676">
    <property type="term" value="F:nucleic acid binding"/>
    <property type="evidence" value="ECO:0007669"/>
    <property type="project" value="InterPro"/>
</dbReference>
<reference evidence="3" key="1">
    <citation type="submission" date="2025-08" db="UniProtKB">
        <authorList>
            <consortium name="RefSeq"/>
        </authorList>
    </citation>
    <scope>IDENTIFICATION</scope>
    <source>
        <tissue evidence="3">Whole body</tissue>
    </source>
</reference>
<protein>
    <submittedName>
        <fullName evidence="3">Uncharacterized protein LOC108629298</fullName>
    </submittedName>
</protein>
<dbReference type="Gene3D" id="3.30.420.10">
    <property type="entry name" value="Ribonuclease H-like superfamily/Ribonuclease H"/>
    <property type="match status" value="1"/>
</dbReference>
<sequence>MVEDLSTQAFLAAVRRFFARKGKATDLYSDNATNFVGAKREIDELHNLIMSDEPSKIIFSTLASQNINWHFIPPRSPLFGGLWEAAVKSCKHHLIRVVGTTLLSIEAFLTYLVEIEDILNSRPILPLSSDPNDLKALNPGHFLIGEPLTSMPEHDLREIAPTRLACWEKSEQMRQHFWSRWYKEYLHTQTVKKKWHTGQPDVINIDTLVIMKEDNTPPMHWPLARITKIHPGADGIIRVVTVKTTTGEYKRSIKNLSPLPIDIK</sequence>
<organism evidence="2 3">
    <name type="scientific">Ceratina calcarata</name>
    <dbReference type="NCBI Taxonomy" id="156304"/>
    <lineage>
        <taxon>Eukaryota</taxon>
        <taxon>Metazoa</taxon>
        <taxon>Ecdysozoa</taxon>
        <taxon>Arthropoda</taxon>
        <taxon>Hexapoda</taxon>
        <taxon>Insecta</taxon>
        <taxon>Pterygota</taxon>
        <taxon>Neoptera</taxon>
        <taxon>Endopterygota</taxon>
        <taxon>Hymenoptera</taxon>
        <taxon>Apocrita</taxon>
        <taxon>Aculeata</taxon>
        <taxon>Apoidea</taxon>
        <taxon>Anthophila</taxon>
        <taxon>Apidae</taxon>
        <taxon>Ceratina</taxon>
        <taxon>Zadontomerus</taxon>
    </lineage>
</organism>
<dbReference type="InterPro" id="IPR040676">
    <property type="entry name" value="DUF5641"/>
</dbReference>
<evidence type="ECO:0000259" key="1">
    <source>
        <dbReference type="Pfam" id="PF18701"/>
    </source>
</evidence>
<evidence type="ECO:0000313" key="2">
    <source>
        <dbReference type="Proteomes" id="UP000694925"/>
    </source>
</evidence>
<dbReference type="GeneID" id="108629298"/>
<proteinExistence type="predicted"/>
<dbReference type="InterPro" id="IPR012337">
    <property type="entry name" value="RNaseH-like_sf"/>
</dbReference>
<name>A0AAJ7J8H1_9HYME</name>
<dbReference type="SUPFAM" id="SSF53098">
    <property type="entry name" value="Ribonuclease H-like"/>
    <property type="match status" value="1"/>
</dbReference>
<dbReference type="KEGG" id="ccal:108629298"/>
<dbReference type="Pfam" id="PF18701">
    <property type="entry name" value="DUF5641"/>
    <property type="match status" value="1"/>
</dbReference>
<dbReference type="RefSeq" id="XP_017887382.1">
    <property type="nucleotide sequence ID" value="XM_018031893.1"/>
</dbReference>
<dbReference type="InterPro" id="IPR036397">
    <property type="entry name" value="RNaseH_sf"/>
</dbReference>
<accession>A0AAJ7J8H1</accession>
<feature type="domain" description="DUF5641" evidence="1">
    <location>
        <begin position="167"/>
        <end position="259"/>
    </location>
</feature>
<keyword evidence="2" id="KW-1185">Reference proteome</keyword>
<dbReference type="PANTHER" id="PTHR47331">
    <property type="entry name" value="PHD-TYPE DOMAIN-CONTAINING PROTEIN"/>
    <property type="match status" value="1"/>
</dbReference>
<evidence type="ECO:0000313" key="3">
    <source>
        <dbReference type="RefSeq" id="XP_017887382.1"/>
    </source>
</evidence>
<dbReference type="Proteomes" id="UP000694925">
    <property type="component" value="Unplaced"/>
</dbReference>
<gene>
    <name evidence="3" type="primary">LOC108629298</name>
</gene>